<name>A0ABP8RHM6_9PSEU</name>
<protein>
    <submittedName>
        <fullName evidence="2">Uncharacterized protein</fullName>
    </submittedName>
</protein>
<accession>A0ABP8RHM6</accession>
<comment type="caution">
    <text evidence="2">The sequence shown here is derived from an EMBL/GenBank/DDBJ whole genome shotgun (WGS) entry which is preliminary data.</text>
</comment>
<sequence>MGNDEVLQLLDDTATTADILASCFDVSQAFSPGSPVPDGGIPRSPAFDPTGPLTPRRRAEQEAAMRDLYDGAEPPPTFDDVLARVRGHARLLDIGHGQRG</sequence>
<evidence type="ECO:0000313" key="3">
    <source>
        <dbReference type="Proteomes" id="UP001501598"/>
    </source>
</evidence>
<dbReference type="RefSeq" id="WP_345412954.1">
    <property type="nucleotide sequence ID" value="NZ_BAABGT010000013.1"/>
</dbReference>
<organism evidence="2 3">
    <name type="scientific">Pseudonocardia xishanensis</name>
    <dbReference type="NCBI Taxonomy" id="630995"/>
    <lineage>
        <taxon>Bacteria</taxon>
        <taxon>Bacillati</taxon>
        <taxon>Actinomycetota</taxon>
        <taxon>Actinomycetes</taxon>
        <taxon>Pseudonocardiales</taxon>
        <taxon>Pseudonocardiaceae</taxon>
        <taxon>Pseudonocardia</taxon>
    </lineage>
</organism>
<dbReference type="EMBL" id="BAABGT010000013">
    <property type="protein sequence ID" value="GAA4538629.1"/>
    <property type="molecule type" value="Genomic_DNA"/>
</dbReference>
<proteinExistence type="predicted"/>
<evidence type="ECO:0000256" key="1">
    <source>
        <dbReference type="SAM" id="MobiDB-lite"/>
    </source>
</evidence>
<dbReference type="Proteomes" id="UP001501598">
    <property type="component" value="Unassembled WGS sequence"/>
</dbReference>
<keyword evidence="3" id="KW-1185">Reference proteome</keyword>
<evidence type="ECO:0000313" key="2">
    <source>
        <dbReference type="EMBL" id="GAA4538629.1"/>
    </source>
</evidence>
<gene>
    <name evidence="2" type="ORF">GCM10023175_08870</name>
</gene>
<reference evidence="3" key="1">
    <citation type="journal article" date="2019" name="Int. J. Syst. Evol. Microbiol.">
        <title>The Global Catalogue of Microorganisms (GCM) 10K type strain sequencing project: providing services to taxonomists for standard genome sequencing and annotation.</title>
        <authorList>
            <consortium name="The Broad Institute Genomics Platform"/>
            <consortium name="The Broad Institute Genome Sequencing Center for Infectious Disease"/>
            <person name="Wu L."/>
            <person name="Ma J."/>
        </authorList>
    </citation>
    <scope>NUCLEOTIDE SEQUENCE [LARGE SCALE GENOMIC DNA]</scope>
    <source>
        <strain evidence="3">JCM 17906</strain>
    </source>
</reference>
<feature type="region of interest" description="Disordered" evidence="1">
    <location>
        <begin position="33"/>
        <end position="56"/>
    </location>
</feature>